<comment type="caution">
    <text evidence="2">The sequence shown here is derived from an EMBL/GenBank/DDBJ whole genome shotgun (WGS) entry which is preliminary data.</text>
</comment>
<dbReference type="AlphaFoldDB" id="A0A8K0MG63"/>
<dbReference type="Gene3D" id="1.20.1280.50">
    <property type="match status" value="1"/>
</dbReference>
<organism evidence="2 3">
    <name type="scientific">Rhamnella rubrinervis</name>
    <dbReference type="NCBI Taxonomy" id="2594499"/>
    <lineage>
        <taxon>Eukaryota</taxon>
        <taxon>Viridiplantae</taxon>
        <taxon>Streptophyta</taxon>
        <taxon>Embryophyta</taxon>
        <taxon>Tracheophyta</taxon>
        <taxon>Spermatophyta</taxon>
        <taxon>Magnoliopsida</taxon>
        <taxon>eudicotyledons</taxon>
        <taxon>Gunneridae</taxon>
        <taxon>Pentapetalae</taxon>
        <taxon>rosids</taxon>
        <taxon>fabids</taxon>
        <taxon>Rosales</taxon>
        <taxon>Rhamnaceae</taxon>
        <taxon>rhamnoid group</taxon>
        <taxon>Rhamneae</taxon>
        <taxon>Rhamnella</taxon>
    </lineage>
</organism>
<dbReference type="InterPro" id="IPR001810">
    <property type="entry name" value="F-box_dom"/>
</dbReference>
<dbReference type="Pfam" id="PF00646">
    <property type="entry name" value="F-box"/>
    <property type="match status" value="1"/>
</dbReference>
<evidence type="ECO:0000313" key="2">
    <source>
        <dbReference type="EMBL" id="KAF3444577.1"/>
    </source>
</evidence>
<dbReference type="InterPro" id="IPR036047">
    <property type="entry name" value="F-box-like_dom_sf"/>
</dbReference>
<dbReference type="EMBL" id="VOIH02000006">
    <property type="protein sequence ID" value="KAF3444577.1"/>
    <property type="molecule type" value="Genomic_DNA"/>
</dbReference>
<gene>
    <name evidence="2" type="ORF">FNV43_RR14269</name>
</gene>
<evidence type="ECO:0000259" key="1">
    <source>
        <dbReference type="Pfam" id="PF00646"/>
    </source>
</evidence>
<protein>
    <recommendedName>
        <fullName evidence="1">F-box domain-containing protein</fullName>
    </recommendedName>
</protein>
<accession>A0A8K0MG63</accession>
<keyword evidence="3" id="KW-1185">Reference proteome</keyword>
<dbReference type="SUPFAM" id="SSF81383">
    <property type="entry name" value="F-box domain"/>
    <property type="match status" value="1"/>
</dbReference>
<sequence>MDSLLCDELLREIFPKLQPSSSSSVSLVSKRWLHLCCTSKTSLSLLLTPHNSSIPSLSSLLSHYSFLISPPQIPP</sequence>
<reference evidence="2" key="1">
    <citation type="submission" date="2020-03" db="EMBL/GenBank/DDBJ databases">
        <title>A high-quality chromosome-level genome assembly of a woody plant with both climbing and erect habits, Rhamnella rubrinervis.</title>
        <authorList>
            <person name="Lu Z."/>
            <person name="Yang Y."/>
            <person name="Zhu X."/>
            <person name="Sun Y."/>
        </authorList>
    </citation>
    <scope>NUCLEOTIDE SEQUENCE</scope>
    <source>
        <strain evidence="2">BYM</strain>
        <tissue evidence="2">Leaf</tissue>
    </source>
</reference>
<proteinExistence type="predicted"/>
<dbReference type="Proteomes" id="UP000796880">
    <property type="component" value="Unassembled WGS sequence"/>
</dbReference>
<evidence type="ECO:0000313" key="3">
    <source>
        <dbReference type="Proteomes" id="UP000796880"/>
    </source>
</evidence>
<feature type="domain" description="F-box" evidence="1">
    <location>
        <begin position="3"/>
        <end position="39"/>
    </location>
</feature>
<name>A0A8K0MG63_9ROSA</name>